<dbReference type="SMART" id="SM00338">
    <property type="entry name" value="BRLZ"/>
    <property type="match status" value="2"/>
</dbReference>
<sequence>MLHSDVTDEEDMDYVYLADSVDDRRKRSRERNRLHARKTRQRKKAQIESLQDRIRALKREGDLLHKQQKEQEVLGTLALMQSHAAAVPAAVAAAHGAQPPQDEAHMGKISELAQAAIAVWAEADWAAQLSEHCAALTALMNLCNTMDSQYMASLSDAAAAERARSGGGGGGAAARRAPPPSAALRAQLRRERNRMHAKRARDRKKLLVDASTAIVGVLDARNALARAHLRRAALSLPPALAATLSTAAAAPSSPYAEDDAASDPLPEDVFELWEYARTGPLPTPQVAVPPRQLPPRGSRGVVSNGGGGGSGGGSSSDAESGSEADADAEVTSREGSAASSEDGSWCGAGVVFSRGSGHGDGGSGDGGGGLRRTRARGGSAARSGSSSSSSGGGVGGGSGGSGSNGCAASPGAAKRARLDVLGSCCAAEYMEVLGSGGGATLLLQAAQQQQRL</sequence>
<feature type="domain" description="BZIP" evidence="2">
    <location>
        <begin position="22"/>
        <end position="67"/>
    </location>
</feature>
<dbReference type="Proteomes" id="UP000664859">
    <property type="component" value="Unassembled WGS sequence"/>
</dbReference>
<protein>
    <recommendedName>
        <fullName evidence="2">BZIP domain-containing protein</fullName>
    </recommendedName>
</protein>
<dbReference type="InterPro" id="IPR046347">
    <property type="entry name" value="bZIP_sf"/>
</dbReference>
<feature type="compositionally biased region" description="Low complexity" evidence="1">
    <location>
        <begin position="376"/>
        <end position="389"/>
    </location>
</feature>
<keyword evidence="4" id="KW-1185">Reference proteome</keyword>
<evidence type="ECO:0000256" key="1">
    <source>
        <dbReference type="SAM" id="MobiDB-lite"/>
    </source>
</evidence>
<evidence type="ECO:0000259" key="2">
    <source>
        <dbReference type="PROSITE" id="PS50217"/>
    </source>
</evidence>
<dbReference type="Gene3D" id="1.20.5.170">
    <property type="match status" value="1"/>
</dbReference>
<dbReference type="AlphaFoldDB" id="A0A835ZF21"/>
<feature type="region of interest" description="Disordered" evidence="1">
    <location>
        <begin position="280"/>
        <end position="410"/>
    </location>
</feature>
<dbReference type="InterPro" id="IPR004827">
    <property type="entry name" value="bZIP"/>
</dbReference>
<feature type="region of interest" description="Disordered" evidence="1">
    <location>
        <begin position="162"/>
        <end position="181"/>
    </location>
</feature>
<comment type="caution">
    <text evidence="3">The sequence shown here is derived from an EMBL/GenBank/DDBJ whole genome shotgun (WGS) entry which is preliminary data.</text>
</comment>
<dbReference type="PROSITE" id="PS50217">
    <property type="entry name" value="BZIP"/>
    <property type="match status" value="1"/>
</dbReference>
<feature type="compositionally biased region" description="Gly residues" evidence="1">
    <location>
        <begin position="390"/>
        <end position="403"/>
    </location>
</feature>
<accession>A0A835ZF21</accession>
<evidence type="ECO:0000313" key="3">
    <source>
        <dbReference type="EMBL" id="KAG5191002.1"/>
    </source>
</evidence>
<evidence type="ECO:0000313" key="4">
    <source>
        <dbReference type="Proteomes" id="UP000664859"/>
    </source>
</evidence>
<name>A0A835ZF21_9STRA</name>
<gene>
    <name evidence="3" type="ORF">JKP88DRAFT_347454</name>
</gene>
<proteinExistence type="predicted"/>
<feature type="compositionally biased region" description="Gly residues" evidence="1">
    <location>
        <begin position="303"/>
        <end position="314"/>
    </location>
</feature>
<feature type="compositionally biased region" description="Gly residues" evidence="1">
    <location>
        <begin position="356"/>
        <end position="370"/>
    </location>
</feature>
<dbReference type="SUPFAM" id="SSF57959">
    <property type="entry name" value="Leucine zipper domain"/>
    <property type="match status" value="1"/>
</dbReference>
<reference evidence="3" key="1">
    <citation type="submission" date="2021-02" db="EMBL/GenBank/DDBJ databases">
        <title>First Annotated Genome of the Yellow-green Alga Tribonema minus.</title>
        <authorList>
            <person name="Mahan K.M."/>
        </authorList>
    </citation>
    <scope>NUCLEOTIDE SEQUENCE</scope>
    <source>
        <strain evidence="3">UTEX B ZZ1240</strain>
    </source>
</reference>
<organism evidence="3 4">
    <name type="scientific">Tribonema minus</name>
    <dbReference type="NCBI Taxonomy" id="303371"/>
    <lineage>
        <taxon>Eukaryota</taxon>
        <taxon>Sar</taxon>
        <taxon>Stramenopiles</taxon>
        <taxon>Ochrophyta</taxon>
        <taxon>PX clade</taxon>
        <taxon>Xanthophyceae</taxon>
        <taxon>Tribonematales</taxon>
        <taxon>Tribonemataceae</taxon>
        <taxon>Tribonema</taxon>
    </lineage>
</organism>
<dbReference type="GO" id="GO:0003700">
    <property type="term" value="F:DNA-binding transcription factor activity"/>
    <property type="evidence" value="ECO:0007669"/>
    <property type="project" value="InterPro"/>
</dbReference>
<dbReference type="EMBL" id="JAFCMP010000024">
    <property type="protein sequence ID" value="KAG5191002.1"/>
    <property type="molecule type" value="Genomic_DNA"/>
</dbReference>
<feature type="compositionally biased region" description="Polar residues" evidence="1">
    <location>
        <begin position="333"/>
        <end position="342"/>
    </location>
</feature>
<feature type="region of interest" description="Disordered" evidence="1">
    <location>
        <begin position="24"/>
        <end position="48"/>
    </location>
</feature>
<feature type="compositionally biased region" description="Basic residues" evidence="1">
    <location>
        <begin position="26"/>
        <end position="44"/>
    </location>
</feature>